<dbReference type="Proteomes" id="UP001224781">
    <property type="component" value="Unassembled WGS sequence"/>
</dbReference>
<evidence type="ECO:0000313" key="3">
    <source>
        <dbReference type="Proteomes" id="UP001224781"/>
    </source>
</evidence>
<organism evidence="2 3">
    <name type="scientific">Agrobacterium larrymoorei</name>
    <dbReference type="NCBI Taxonomy" id="160699"/>
    <lineage>
        <taxon>Bacteria</taxon>
        <taxon>Pseudomonadati</taxon>
        <taxon>Pseudomonadota</taxon>
        <taxon>Alphaproteobacteria</taxon>
        <taxon>Hyphomicrobiales</taxon>
        <taxon>Rhizobiaceae</taxon>
        <taxon>Rhizobium/Agrobacterium group</taxon>
        <taxon>Agrobacterium</taxon>
    </lineage>
</organism>
<evidence type="ECO:0000313" key="2">
    <source>
        <dbReference type="EMBL" id="MDQ1183734.1"/>
    </source>
</evidence>
<dbReference type="SUPFAM" id="SSF54427">
    <property type="entry name" value="NTF2-like"/>
    <property type="match status" value="1"/>
</dbReference>
<dbReference type="Pfam" id="PF13577">
    <property type="entry name" value="SnoaL_4"/>
    <property type="match status" value="1"/>
</dbReference>
<dbReference type="Gene3D" id="3.10.450.50">
    <property type="match status" value="1"/>
</dbReference>
<dbReference type="InterPro" id="IPR032710">
    <property type="entry name" value="NTF2-like_dom_sf"/>
</dbReference>
<accession>A0ABU0UFN5</accession>
<name>A0ABU0UFN5_9HYPH</name>
<proteinExistence type="predicted"/>
<comment type="caution">
    <text evidence="2">The sequence shown here is derived from an EMBL/GenBank/DDBJ whole genome shotgun (WGS) entry which is preliminary data.</text>
</comment>
<feature type="domain" description="SnoaL-like" evidence="1">
    <location>
        <begin position="44"/>
        <end position="149"/>
    </location>
</feature>
<protein>
    <recommendedName>
        <fullName evidence="1">SnoaL-like domain-containing protein</fullName>
    </recommendedName>
</protein>
<evidence type="ECO:0000259" key="1">
    <source>
        <dbReference type="Pfam" id="PF13577"/>
    </source>
</evidence>
<sequence length="169" mass="18972">MPEQYSDDRDGDRPVAPGLKTRFEEMKMLSVEEQIASLTRKVDALQAEADIRRIVSRYMFLCDVPMPEPDAEGGKRIDLILELFSDDAQWEGVGAYYDNQFGKKQGKAALRQHFEGFFAPREPQMILNCHYLTCEHIAVNGDGAEGNMGSLSALDLQRRHLAAALQPAL</sequence>
<reference evidence="2 3" key="1">
    <citation type="submission" date="2023-07" db="EMBL/GenBank/DDBJ databases">
        <title>Functional and genomic diversity of the sorghum phyllosphere microbiome.</title>
        <authorList>
            <person name="Shade A."/>
        </authorList>
    </citation>
    <scope>NUCLEOTIDE SEQUENCE [LARGE SCALE GENOMIC DNA]</scope>
    <source>
        <strain evidence="2 3">SORGH_AS_1126</strain>
    </source>
</reference>
<dbReference type="InterPro" id="IPR037401">
    <property type="entry name" value="SnoaL-like"/>
</dbReference>
<dbReference type="RefSeq" id="WP_306928818.1">
    <property type="nucleotide sequence ID" value="NZ_JAUTBL010000001.1"/>
</dbReference>
<gene>
    <name evidence="2" type="ORF">QE408_000856</name>
</gene>
<keyword evidence="3" id="KW-1185">Reference proteome</keyword>
<dbReference type="EMBL" id="JAUTBL010000001">
    <property type="protein sequence ID" value="MDQ1183734.1"/>
    <property type="molecule type" value="Genomic_DNA"/>
</dbReference>